<dbReference type="AlphaFoldDB" id="A0A8S3WYR8"/>
<accession>A0A8S3WYR8</accession>
<dbReference type="OrthoDB" id="7467351at2759"/>
<protein>
    <submittedName>
        <fullName evidence="1">(apollo) hypothetical protein</fullName>
    </submittedName>
</protein>
<organism evidence="1 2">
    <name type="scientific">Parnassius apollo</name>
    <name type="common">Apollo butterfly</name>
    <name type="synonym">Papilio apollo</name>
    <dbReference type="NCBI Taxonomy" id="110799"/>
    <lineage>
        <taxon>Eukaryota</taxon>
        <taxon>Metazoa</taxon>
        <taxon>Ecdysozoa</taxon>
        <taxon>Arthropoda</taxon>
        <taxon>Hexapoda</taxon>
        <taxon>Insecta</taxon>
        <taxon>Pterygota</taxon>
        <taxon>Neoptera</taxon>
        <taxon>Endopterygota</taxon>
        <taxon>Lepidoptera</taxon>
        <taxon>Glossata</taxon>
        <taxon>Ditrysia</taxon>
        <taxon>Papilionoidea</taxon>
        <taxon>Papilionidae</taxon>
        <taxon>Parnassiinae</taxon>
        <taxon>Parnassini</taxon>
        <taxon>Parnassius</taxon>
        <taxon>Parnassius</taxon>
    </lineage>
</organism>
<keyword evidence="2" id="KW-1185">Reference proteome</keyword>
<proteinExistence type="predicted"/>
<sequence length="959" mass="109209">MRKINEYARINIKFRFISSSQQPSITMKTLVLLFTLLLITLANSATLKDRNEEIEPSETTFSEATIGEKKAPAISNIRRNDDAGNSELSTDNSFTNGLSVSLPEERSISLLKKPIIVKKKGGYKVYRDSDEELAQADPKEKCRKEVKVKLCEDESESNTNQMRQDLQLDPISSFEMEHSIKRAKEAVENFQRDLKVMERSSTISGPKENSQTDADTEFHKDIEVARQVLEHIHNNFGNLQSMRVHATTINDEDISNIDSPKTRKVNWEERIHNIQKNIDAGKNIEDRFVVERNNNNDAEIQEDIDLHKIVEKNDSDPKNSGSIALDSKDTASSCKSLIHQVKDGQNESSLGKNKLQNVKIMSKHNEENSEMSITKDINPNIKLHSDNLRLEPNSNVQVTPQKRENALLLKSTDSSIGIDQNNIETLSDDNTHGKRSMPIDIMLSDTKSLDENKKEKIQLNNLHFKEKNSENSHTSLFNDMKAAENILKNLRIKEENTQKSTKIDGKDDENLRKSDDVMNEKSATKLNNNMVRTSLQDPIFTSNDDESKLQTSHLFQVINTEKEKIQHMKSVENANGNIMTLPFDDHLHVGAPTGETTNNFEVERIQNPHFNLERNDENNMLLHQPLKENNQLLDQMKIAEEKDHEYVHRGIHQYHGMINDKNLNRFEMSQIHENGDLRNTPNELSEMQWVENNVQKLHNMRNDESTNDEHLKKTSFVEHSHQIPTMRRSSPSNLHMEHGDMQINSALHELRNHEGQLTNGQFNHQLNNRPTLRLDTEFGKKSSMDGHHNFNIPSTQRIASEMIPVNAMFHHGKNPDMDNIVQASQHMHIREALQPEYAQQWFNKHGMSSRSNYMQQPSNVPSTVTGSYGSTSSGAVGLFPNANTGGCAIPLLLSCSPSVVSGTLAKGHSSYSAPSYRSMDEFRYHNKRETHNEGKKLVNKNHPTVITKLKVQPATNKTP</sequence>
<gene>
    <name evidence="1" type="ORF">PAPOLLO_LOCUS11693</name>
</gene>
<evidence type="ECO:0000313" key="2">
    <source>
        <dbReference type="Proteomes" id="UP000691718"/>
    </source>
</evidence>
<dbReference type="EMBL" id="CAJQZP010000851">
    <property type="protein sequence ID" value="CAG4988794.1"/>
    <property type="molecule type" value="Genomic_DNA"/>
</dbReference>
<dbReference type="Proteomes" id="UP000691718">
    <property type="component" value="Unassembled WGS sequence"/>
</dbReference>
<reference evidence="1" key="1">
    <citation type="submission" date="2021-04" db="EMBL/GenBank/DDBJ databases">
        <authorList>
            <person name="Tunstrom K."/>
        </authorList>
    </citation>
    <scope>NUCLEOTIDE SEQUENCE</scope>
</reference>
<comment type="caution">
    <text evidence="1">The sequence shown here is derived from an EMBL/GenBank/DDBJ whole genome shotgun (WGS) entry which is preliminary data.</text>
</comment>
<evidence type="ECO:0000313" key="1">
    <source>
        <dbReference type="EMBL" id="CAG4988794.1"/>
    </source>
</evidence>
<name>A0A8S3WYR8_PARAO</name>